<comment type="caution">
    <text evidence="1">The sequence shown here is derived from an EMBL/GenBank/DDBJ whole genome shotgun (WGS) entry which is preliminary data.</text>
</comment>
<organism evidence="1 2">
    <name type="scientific">Coemansia aciculifera</name>
    <dbReference type="NCBI Taxonomy" id="417176"/>
    <lineage>
        <taxon>Eukaryota</taxon>
        <taxon>Fungi</taxon>
        <taxon>Fungi incertae sedis</taxon>
        <taxon>Zoopagomycota</taxon>
        <taxon>Kickxellomycotina</taxon>
        <taxon>Kickxellomycetes</taxon>
        <taxon>Kickxellales</taxon>
        <taxon>Kickxellaceae</taxon>
        <taxon>Coemansia</taxon>
    </lineage>
</organism>
<name>A0ACC1LVU2_9FUNG</name>
<feature type="non-terminal residue" evidence="1">
    <location>
        <position position="181"/>
    </location>
</feature>
<accession>A0ACC1LVU2</accession>
<dbReference type="Proteomes" id="UP001139981">
    <property type="component" value="Unassembled WGS sequence"/>
</dbReference>
<keyword evidence="2" id="KW-1185">Reference proteome</keyword>
<reference evidence="1" key="1">
    <citation type="submission" date="2022-07" db="EMBL/GenBank/DDBJ databases">
        <title>Phylogenomic reconstructions and comparative analyses of Kickxellomycotina fungi.</title>
        <authorList>
            <person name="Reynolds N.K."/>
            <person name="Stajich J.E."/>
            <person name="Barry K."/>
            <person name="Grigoriev I.V."/>
            <person name="Crous P."/>
            <person name="Smith M.E."/>
        </authorList>
    </citation>
    <scope>NUCLEOTIDE SEQUENCE</scope>
    <source>
        <strain evidence="1">CBS 190363</strain>
    </source>
</reference>
<gene>
    <name evidence="1" type="ORF">IWW38_005719</name>
</gene>
<protein>
    <submittedName>
        <fullName evidence="1">Uncharacterized protein</fullName>
    </submittedName>
</protein>
<dbReference type="EMBL" id="JANBVB010002849">
    <property type="protein sequence ID" value="KAJ2881994.1"/>
    <property type="molecule type" value="Genomic_DNA"/>
</dbReference>
<proteinExistence type="predicted"/>
<sequence>MLTSPLLRGGSWSPAAQIFLAIAAGQAVVNISLEGYFISRLRNRDQQDVLHKTSLYIVYDSGFIAAQVFSFLLSYAALHVCSEPLVTTAAVFDLLLLLIQIAQLAQVGSQLGIAALQAVSIVVLAIGGLGKAWLVWRQLKKQFGWQVYRALGADLKMQRMFHYHQILLSLTTLAAFFFLEL</sequence>
<evidence type="ECO:0000313" key="2">
    <source>
        <dbReference type="Proteomes" id="UP001139981"/>
    </source>
</evidence>
<evidence type="ECO:0000313" key="1">
    <source>
        <dbReference type="EMBL" id="KAJ2881994.1"/>
    </source>
</evidence>